<dbReference type="SMART" id="SM00448">
    <property type="entry name" value="REC"/>
    <property type="match status" value="1"/>
</dbReference>
<dbReference type="PANTHER" id="PTHR48111">
    <property type="entry name" value="REGULATOR OF RPOS"/>
    <property type="match status" value="1"/>
</dbReference>
<gene>
    <name evidence="4" type="ORF">JYK14_13310</name>
</gene>
<sequence>MIGRDKLMLLMMVADAGGNSGNPLRILVIEDEALVALEIESFLTAAGHIVVGVAADGGSAARLARQATPQPDLALVDIRLANGSSGVQIAADFATLGIPVLFVTGNCPGTEDRSVALGCLSKPFTEGELVASVAAAEAVMRGRPLPRRLPSGLQLYGTG</sequence>
<keyword evidence="5" id="KW-1185">Reference proteome</keyword>
<feature type="domain" description="Response regulatory" evidence="3">
    <location>
        <begin position="25"/>
        <end position="137"/>
    </location>
</feature>
<dbReference type="PANTHER" id="PTHR48111:SF38">
    <property type="entry name" value="TWO-COMPONENT RESPONSE REGULATOR"/>
    <property type="match status" value="1"/>
</dbReference>
<keyword evidence="1" id="KW-0238">DNA-binding</keyword>
<keyword evidence="2" id="KW-0597">Phosphoprotein</keyword>
<dbReference type="SUPFAM" id="SSF52172">
    <property type="entry name" value="CheY-like"/>
    <property type="match status" value="1"/>
</dbReference>
<evidence type="ECO:0000259" key="3">
    <source>
        <dbReference type="PROSITE" id="PS50110"/>
    </source>
</evidence>
<comment type="caution">
    <text evidence="4">The sequence shown here is derived from an EMBL/GenBank/DDBJ whole genome shotgun (WGS) entry which is preliminary data.</text>
</comment>
<reference evidence="4 5" key="1">
    <citation type="submission" date="2021-12" db="EMBL/GenBank/DDBJ databases">
        <title>Siccirubricoccus leaddurans sp. nov., a high concentration Zn2+ tolerance bacterium.</title>
        <authorList>
            <person name="Cao Y."/>
        </authorList>
    </citation>
    <scope>NUCLEOTIDE SEQUENCE [LARGE SCALE GENOMIC DNA]</scope>
    <source>
        <strain evidence="4 5">KC 17139</strain>
    </source>
</reference>
<evidence type="ECO:0000256" key="1">
    <source>
        <dbReference type="ARBA" id="ARBA00023125"/>
    </source>
</evidence>
<organism evidence="4 5">
    <name type="scientific">Siccirubricoccus soli</name>
    <dbReference type="NCBI Taxonomy" id="2899147"/>
    <lineage>
        <taxon>Bacteria</taxon>
        <taxon>Pseudomonadati</taxon>
        <taxon>Pseudomonadota</taxon>
        <taxon>Alphaproteobacteria</taxon>
        <taxon>Acetobacterales</taxon>
        <taxon>Roseomonadaceae</taxon>
        <taxon>Siccirubricoccus</taxon>
    </lineage>
</organism>
<proteinExistence type="predicted"/>
<accession>A0ABT1D5D5</accession>
<evidence type="ECO:0000256" key="2">
    <source>
        <dbReference type="PROSITE-ProRule" id="PRU00169"/>
    </source>
</evidence>
<name>A0ABT1D5D5_9PROT</name>
<dbReference type="InterPro" id="IPR001789">
    <property type="entry name" value="Sig_transdc_resp-reg_receiver"/>
</dbReference>
<evidence type="ECO:0000313" key="4">
    <source>
        <dbReference type="EMBL" id="MCO6417133.1"/>
    </source>
</evidence>
<dbReference type="Proteomes" id="UP001523392">
    <property type="component" value="Unassembled WGS sequence"/>
</dbReference>
<dbReference type="InterPro" id="IPR011006">
    <property type="entry name" value="CheY-like_superfamily"/>
</dbReference>
<dbReference type="Gene3D" id="3.40.50.2300">
    <property type="match status" value="1"/>
</dbReference>
<dbReference type="RefSeq" id="WP_252953761.1">
    <property type="nucleotide sequence ID" value="NZ_JAFIRR010000082.1"/>
</dbReference>
<dbReference type="InterPro" id="IPR039420">
    <property type="entry name" value="WalR-like"/>
</dbReference>
<protein>
    <submittedName>
        <fullName evidence="4">Response regulator</fullName>
    </submittedName>
</protein>
<dbReference type="Pfam" id="PF00072">
    <property type="entry name" value="Response_reg"/>
    <property type="match status" value="1"/>
</dbReference>
<dbReference type="EMBL" id="JAFIRR010000082">
    <property type="protein sequence ID" value="MCO6417133.1"/>
    <property type="molecule type" value="Genomic_DNA"/>
</dbReference>
<evidence type="ECO:0000313" key="5">
    <source>
        <dbReference type="Proteomes" id="UP001523392"/>
    </source>
</evidence>
<dbReference type="PROSITE" id="PS50110">
    <property type="entry name" value="RESPONSE_REGULATORY"/>
    <property type="match status" value="1"/>
</dbReference>
<feature type="modified residue" description="4-aspartylphosphate" evidence="2">
    <location>
        <position position="77"/>
    </location>
</feature>